<name>A0A2J0YU16_RHIML</name>
<dbReference type="Gene3D" id="3.40.50.300">
    <property type="entry name" value="P-loop containing nucleotide triphosphate hydrolases"/>
    <property type="match status" value="1"/>
</dbReference>
<dbReference type="InterPro" id="IPR003593">
    <property type="entry name" value="AAA+_ATPase"/>
</dbReference>
<dbReference type="FunFam" id="3.40.50.300:FF:000425">
    <property type="entry name" value="Probable ABC transporter, ATP-binding subunit"/>
    <property type="match status" value="1"/>
</dbReference>
<evidence type="ECO:0000256" key="1">
    <source>
        <dbReference type="ARBA" id="ARBA00005417"/>
    </source>
</evidence>
<accession>A0A2J0YU16</accession>
<dbReference type="AlphaFoldDB" id="A0A2J0YU16"/>
<comment type="caution">
    <text evidence="6">The sequence shown here is derived from an EMBL/GenBank/DDBJ whole genome shotgun (WGS) entry which is preliminary data.</text>
</comment>
<dbReference type="InterPro" id="IPR017871">
    <property type="entry name" value="ABC_transporter-like_CS"/>
</dbReference>
<dbReference type="SMART" id="SM00382">
    <property type="entry name" value="AAA"/>
    <property type="match status" value="1"/>
</dbReference>
<dbReference type="GO" id="GO:0015697">
    <property type="term" value="P:quaternary ammonium group transport"/>
    <property type="evidence" value="ECO:0007669"/>
    <property type="project" value="UniProtKB-ARBA"/>
</dbReference>
<reference evidence="6 7" key="1">
    <citation type="submission" date="2017-06" db="EMBL/GenBank/DDBJ databases">
        <title>Ensifer strains isolated from leguminous trees and herbs display diverse denitrification phenotypes with some acting as strong N2O sinks.</title>
        <authorList>
            <person name="Woliy K."/>
            <person name="Mania D."/>
            <person name="Bakken L.R."/>
            <person name="Frostegard A."/>
        </authorList>
    </citation>
    <scope>NUCLEOTIDE SEQUENCE [LARGE SCALE GENOMIC DNA]</scope>
    <source>
        <strain evidence="6 7">AC50a</strain>
    </source>
</reference>
<dbReference type="InterPro" id="IPR050093">
    <property type="entry name" value="ABC_SmlMolc_Importer"/>
</dbReference>
<dbReference type="PANTHER" id="PTHR42781">
    <property type="entry name" value="SPERMIDINE/PUTRESCINE IMPORT ATP-BINDING PROTEIN POTA"/>
    <property type="match status" value="1"/>
</dbReference>
<evidence type="ECO:0000313" key="7">
    <source>
        <dbReference type="Proteomes" id="UP000231987"/>
    </source>
</evidence>
<keyword evidence="3" id="KW-0547">Nucleotide-binding</keyword>
<dbReference type="InterPro" id="IPR027417">
    <property type="entry name" value="P-loop_NTPase"/>
</dbReference>
<dbReference type="InterPro" id="IPR003439">
    <property type="entry name" value="ABC_transporter-like_ATP-bd"/>
</dbReference>
<dbReference type="InterPro" id="IPR008995">
    <property type="entry name" value="Mo/tungstate-bd_C_term_dom"/>
</dbReference>
<dbReference type="Pfam" id="PF00005">
    <property type="entry name" value="ABC_tran"/>
    <property type="match status" value="1"/>
</dbReference>
<gene>
    <name evidence="6" type="ORF">CEJ86_30635</name>
</gene>
<dbReference type="GO" id="GO:0005524">
    <property type="term" value="F:ATP binding"/>
    <property type="evidence" value="ECO:0007669"/>
    <property type="project" value="UniProtKB-KW"/>
</dbReference>
<organism evidence="6 7">
    <name type="scientific">Rhizobium meliloti</name>
    <name type="common">Ensifer meliloti</name>
    <name type="synonym">Sinorhizobium meliloti</name>
    <dbReference type="NCBI Taxonomy" id="382"/>
    <lineage>
        <taxon>Bacteria</taxon>
        <taxon>Pseudomonadati</taxon>
        <taxon>Pseudomonadota</taxon>
        <taxon>Alphaproteobacteria</taxon>
        <taxon>Hyphomicrobiales</taxon>
        <taxon>Rhizobiaceae</taxon>
        <taxon>Sinorhizobium/Ensifer group</taxon>
        <taxon>Sinorhizobium</taxon>
    </lineage>
</organism>
<dbReference type="Pfam" id="PF08402">
    <property type="entry name" value="TOBE_2"/>
    <property type="match status" value="1"/>
</dbReference>
<dbReference type="SUPFAM" id="SSF52540">
    <property type="entry name" value="P-loop containing nucleoside triphosphate hydrolases"/>
    <property type="match status" value="1"/>
</dbReference>
<dbReference type="EMBL" id="NJGD01000027">
    <property type="protein sequence ID" value="PJR09861.1"/>
    <property type="molecule type" value="Genomic_DNA"/>
</dbReference>
<sequence length="367" mass="40046">MSFMTSQNRSRSQSVHISHIRKSFGSFDAIRDFTLDVAAGEFVTFLGPSGCGKSTTLKILSGLMPQDSGEIRFGDRRIDMLPANKRNVGLVFQNYALFPHMTVAENIAFGLRMRGWSGVEKKSRIDELLALVRLEGLAGRRPEQLSGGQQQRVAVARALAFKPDLVLLDEPLSNLDAKLREQVRIDLRDIQRKAGQTTVFVTHDQVEALVMSDRIVLMNGGQIEQIGTPVELYATPATEFGARFVGANNLLKSKLGGGGAERHAVVEGAALPVRLTTVSRLVKGSDVWCCIRPEHIAVRPAADLKPASGVLATVTDKIYQGTTILIDLDIPGVEKMRAERSTSEAGRINIGDAVHVDFEQAHAVPRN</sequence>
<feature type="domain" description="ABC transporter" evidence="5">
    <location>
        <begin position="15"/>
        <end position="245"/>
    </location>
</feature>
<dbReference type="Proteomes" id="UP000231987">
    <property type="component" value="Unassembled WGS sequence"/>
</dbReference>
<dbReference type="Gene3D" id="2.40.50.100">
    <property type="match status" value="1"/>
</dbReference>
<keyword evidence="2" id="KW-0813">Transport</keyword>
<dbReference type="GO" id="GO:0022857">
    <property type="term" value="F:transmembrane transporter activity"/>
    <property type="evidence" value="ECO:0007669"/>
    <property type="project" value="InterPro"/>
</dbReference>
<dbReference type="InterPro" id="IPR013611">
    <property type="entry name" value="Transp-assoc_OB_typ2"/>
</dbReference>
<dbReference type="SUPFAM" id="SSF50331">
    <property type="entry name" value="MOP-like"/>
    <property type="match status" value="1"/>
</dbReference>
<evidence type="ECO:0000256" key="2">
    <source>
        <dbReference type="ARBA" id="ARBA00022448"/>
    </source>
</evidence>
<proteinExistence type="inferred from homology"/>
<dbReference type="GO" id="GO:0043190">
    <property type="term" value="C:ATP-binding cassette (ABC) transporter complex"/>
    <property type="evidence" value="ECO:0007669"/>
    <property type="project" value="InterPro"/>
</dbReference>
<evidence type="ECO:0000256" key="3">
    <source>
        <dbReference type="ARBA" id="ARBA00022741"/>
    </source>
</evidence>
<keyword evidence="4 6" id="KW-0067">ATP-binding</keyword>
<dbReference type="PROSITE" id="PS50893">
    <property type="entry name" value="ABC_TRANSPORTER_2"/>
    <property type="match status" value="1"/>
</dbReference>
<evidence type="ECO:0000256" key="4">
    <source>
        <dbReference type="ARBA" id="ARBA00022840"/>
    </source>
</evidence>
<dbReference type="GO" id="GO:0016887">
    <property type="term" value="F:ATP hydrolysis activity"/>
    <property type="evidence" value="ECO:0007669"/>
    <property type="project" value="InterPro"/>
</dbReference>
<evidence type="ECO:0000313" key="6">
    <source>
        <dbReference type="EMBL" id="PJR09861.1"/>
    </source>
</evidence>
<comment type="similarity">
    <text evidence="1">Belongs to the ABC transporter superfamily.</text>
</comment>
<evidence type="ECO:0000259" key="5">
    <source>
        <dbReference type="PROSITE" id="PS50893"/>
    </source>
</evidence>
<dbReference type="PROSITE" id="PS00211">
    <property type="entry name" value="ABC_TRANSPORTER_1"/>
    <property type="match status" value="1"/>
</dbReference>
<protein>
    <submittedName>
        <fullName evidence="6">Fe3+/spermidine/putrescine ABC transporter ATP-binding protein</fullName>
    </submittedName>
</protein>
<dbReference type="PANTHER" id="PTHR42781:SF4">
    <property type="entry name" value="SPERMIDINE_PUTRESCINE IMPORT ATP-BINDING PROTEIN POTA"/>
    <property type="match status" value="1"/>
</dbReference>